<dbReference type="GO" id="GO:0005525">
    <property type="term" value="F:GTP binding"/>
    <property type="evidence" value="ECO:0007669"/>
    <property type="project" value="UniProtKB-KW"/>
</dbReference>
<gene>
    <name evidence="9" type="ORF">HARCEL1_05635</name>
</gene>
<dbReference type="Gene3D" id="3.90.1660.10">
    <property type="entry name" value="CofE-like domain"/>
    <property type="match status" value="1"/>
</dbReference>
<protein>
    <submittedName>
        <fullName evidence="9">Coenzyme F420-0:L-glutamate ligase</fullName>
    </submittedName>
</protein>
<dbReference type="SUPFAM" id="SSF144010">
    <property type="entry name" value="CofE-like"/>
    <property type="match status" value="1"/>
</dbReference>
<accession>A0A2R4X088</accession>
<dbReference type="PANTHER" id="PTHR47917">
    <property type="match status" value="1"/>
</dbReference>
<feature type="domain" description="Coenzyme F420:L-glutamate ligase-like" evidence="8">
    <location>
        <begin position="9"/>
        <end position="217"/>
    </location>
</feature>
<keyword evidence="7" id="KW-0464">Manganese</keyword>
<evidence type="ECO:0000256" key="5">
    <source>
        <dbReference type="ARBA" id="ARBA00022958"/>
    </source>
</evidence>
<evidence type="ECO:0000313" key="10">
    <source>
        <dbReference type="Proteomes" id="UP000244727"/>
    </source>
</evidence>
<evidence type="ECO:0000313" key="9">
    <source>
        <dbReference type="EMBL" id="AWB27218.1"/>
    </source>
</evidence>
<reference evidence="9 10" key="1">
    <citation type="submission" date="2018-04" db="EMBL/GenBank/DDBJ databases">
        <title>Halococcoides cellulosivorans gen. nov., sp. nov., an extremely halophilic cellulose-utilizing haloarchaeon from hypersaline lakes.</title>
        <authorList>
            <person name="Sorokin D.Y."/>
            <person name="Toshchakov S.V."/>
            <person name="Samarov N.I."/>
            <person name="Korzhenkov A."/>
            <person name="Kublanov I.V."/>
        </authorList>
    </citation>
    <scope>NUCLEOTIDE SEQUENCE [LARGE SCALE GENOMIC DNA]</scope>
    <source>
        <strain evidence="9 10">HArcel1</strain>
    </source>
</reference>
<keyword evidence="5" id="KW-0630">Potassium</keyword>
<keyword evidence="6" id="KW-0342">GTP-binding</keyword>
<dbReference type="PANTHER" id="PTHR47917:SF1">
    <property type="entry name" value="COENZYME F420:L-GLUTAMATE LIGASE"/>
    <property type="match status" value="1"/>
</dbReference>
<evidence type="ECO:0000256" key="4">
    <source>
        <dbReference type="ARBA" id="ARBA00022842"/>
    </source>
</evidence>
<dbReference type="KEGG" id="harc:HARCEL1_05635"/>
<dbReference type="NCBIfam" id="NF009809">
    <property type="entry name" value="PRK13293.1"/>
    <property type="match status" value="1"/>
</dbReference>
<dbReference type="Pfam" id="PF01996">
    <property type="entry name" value="F420_ligase"/>
    <property type="match status" value="1"/>
</dbReference>
<dbReference type="RefSeq" id="WP_108381587.1">
    <property type="nucleotide sequence ID" value="NZ_CP028858.1"/>
</dbReference>
<evidence type="ECO:0000256" key="3">
    <source>
        <dbReference type="ARBA" id="ARBA00022741"/>
    </source>
</evidence>
<dbReference type="Gene3D" id="3.30.1330.100">
    <property type="entry name" value="CofE-like"/>
    <property type="match status" value="1"/>
</dbReference>
<dbReference type="AlphaFoldDB" id="A0A2R4X088"/>
<evidence type="ECO:0000256" key="6">
    <source>
        <dbReference type="ARBA" id="ARBA00023134"/>
    </source>
</evidence>
<evidence type="ECO:0000256" key="7">
    <source>
        <dbReference type="ARBA" id="ARBA00023211"/>
    </source>
</evidence>
<name>A0A2R4X088_9EURY</name>
<organism evidence="9 10">
    <name type="scientific">Halococcoides cellulosivorans</name>
    <dbReference type="NCBI Taxonomy" id="1679096"/>
    <lineage>
        <taxon>Archaea</taxon>
        <taxon>Methanobacteriati</taxon>
        <taxon>Methanobacteriota</taxon>
        <taxon>Stenosarchaea group</taxon>
        <taxon>Halobacteria</taxon>
        <taxon>Halobacteriales</taxon>
        <taxon>Haloarculaceae</taxon>
        <taxon>Halococcoides</taxon>
    </lineage>
</organism>
<evidence type="ECO:0000259" key="8">
    <source>
        <dbReference type="Pfam" id="PF01996"/>
    </source>
</evidence>
<evidence type="ECO:0000256" key="1">
    <source>
        <dbReference type="ARBA" id="ARBA00022598"/>
    </source>
</evidence>
<dbReference type="InterPro" id="IPR008225">
    <property type="entry name" value="F420-0_g-glutamyl_ligase"/>
</dbReference>
<dbReference type="GO" id="GO:0046872">
    <property type="term" value="F:metal ion binding"/>
    <property type="evidence" value="ECO:0007669"/>
    <property type="project" value="UniProtKB-KW"/>
</dbReference>
<evidence type="ECO:0000256" key="2">
    <source>
        <dbReference type="ARBA" id="ARBA00022723"/>
    </source>
</evidence>
<dbReference type="Proteomes" id="UP000244727">
    <property type="component" value="Chromosome"/>
</dbReference>
<dbReference type="EMBL" id="CP028858">
    <property type="protein sequence ID" value="AWB27218.1"/>
    <property type="molecule type" value="Genomic_DNA"/>
</dbReference>
<keyword evidence="3" id="KW-0547">Nucleotide-binding</keyword>
<dbReference type="GeneID" id="36511968"/>
<keyword evidence="1 9" id="KW-0436">Ligase</keyword>
<dbReference type="NCBIfam" id="TIGR01916">
    <property type="entry name" value="F420_cofE"/>
    <property type="match status" value="1"/>
</dbReference>
<keyword evidence="2" id="KW-0479">Metal-binding</keyword>
<keyword evidence="10" id="KW-1185">Reference proteome</keyword>
<dbReference type="InterPro" id="IPR002847">
    <property type="entry name" value="F420-0_gamma-glut_ligase-dom"/>
</dbReference>
<sequence>MQIRAVDGIPEIRPGDDLAAAIGREADLDADVLCVASTVVAKATGRYADLADYEPSDRARSIADRIDRADPRFIEAVIQESEEIVLEDPFVLAVTPFGHVGVNAGIDRSNAPGGDILLLPEAPGEHAAALRDSLAAEGFEGGVIVTDTSGRPFRAGQRGVALGWAGLPACRDYRGEHDREGHELEATVEAVVDELSAAANLVMGEADAGRPAATIHGFEFGDHDESDRLFRDRETDFVRQALATFDVDSQR</sequence>
<proteinExistence type="predicted"/>
<keyword evidence="4" id="KW-0460">Magnesium</keyword>
<dbReference type="GO" id="GO:0052618">
    <property type="term" value="F:coenzyme F420-0:L-glutamate ligase activity"/>
    <property type="evidence" value="ECO:0007669"/>
    <property type="project" value="TreeGrafter"/>
</dbReference>